<dbReference type="OrthoDB" id="7543230at2759"/>
<dbReference type="Proteomes" id="UP001154078">
    <property type="component" value="Chromosome 7"/>
</dbReference>
<gene>
    <name evidence="1" type="ORF">MELIAE_LOCUS10154</name>
</gene>
<dbReference type="AlphaFoldDB" id="A0A9P0BCY0"/>
<dbReference type="EMBL" id="OV121138">
    <property type="protein sequence ID" value="CAH0560397.1"/>
    <property type="molecule type" value="Genomic_DNA"/>
</dbReference>
<sequence>MQNAGVRSGQIRQGQKDILLEFIKNQPNLQSGKFTSTFTKKCGQNLWEKVILTLNIPDGPKKNWIQWHMAGTKKNAKAKNSNIRRHAGATGGGPAINSKLTDTEYEIVNTMIVPTVIEGNNNIFESSIVFGFDELPLTQDQPLLEEQPVTKEQPLTEKQDNILNEEIDEVEMEFEVPREELKSANISKHGLKRPLKPTAATQSTSCRMTKSRRLENSLTLTKKFIGISKEKKENVENYYDQKLKLMKMKLELQQKYQENKLAVLRERNEIEREIFVTLKQIQDQLPSRC</sequence>
<name>A0A9P0BCY0_BRAAE</name>
<protein>
    <recommendedName>
        <fullName evidence="3">Regulatory protein zeste</fullName>
    </recommendedName>
</protein>
<accession>A0A9P0BCY0</accession>
<proteinExistence type="predicted"/>
<evidence type="ECO:0008006" key="3">
    <source>
        <dbReference type="Google" id="ProtNLM"/>
    </source>
</evidence>
<organism evidence="1 2">
    <name type="scientific">Brassicogethes aeneus</name>
    <name type="common">Rape pollen beetle</name>
    <name type="synonym">Meligethes aeneus</name>
    <dbReference type="NCBI Taxonomy" id="1431903"/>
    <lineage>
        <taxon>Eukaryota</taxon>
        <taxon>Metazoa</taxon>
        <taxon>Ecdysozoa</taxon>
        <taxon>Arthropoda</taxon>
        <taxon>Hexapoda</taxon>
        <taxon>Insecta</taxon>
        <taxon>Pterygota</taxon>
        <taxon>Neoptera</taxon>
        <taxon>Endopterygota</taxon>
        <taxon>Coleoptera</taxon>
        <taxon>Polyphaga</taxon>
        <taxon>Cucujiformia</taxon>
        <taxon>Nitidulidae</taxon>
        <taxon>Meligethinae</taxon>
        <taxon>Brassicogethes</taxon>
    </lineage>
</organism>
<keyword evidence="2" id="KW-1185">Reference proteome</keyword>
<evidence type="ECO:0000313" key="1">
    <source>
        <dbReference type="EMBL" id="CAH0560397.1"/>
    </source>
</evidence>
<reference evidence="1" key="1">
    <citation type="submission" date="2021-12" db="EMBL/GenBank/DDBJ databases">
        <authorList>
            <person name="King R."/>
        </authorList>
    </citation>
    <scope>NUCLEOTIDE SEQUENCE</scope>
</reference>
<evidence type="ECO:0000313" key="2">
    <source>
        <dbReference type="Proteomes" id="UP001154078"/>
    </source>
</evidence>